<accession>A0ABU6SLR1</accession>
<reference evidence="1 2" key="1">
    <citation type="journal article" date="2023" name="Plants (Basel)">
        <title>Bridging the Gap: Combining Genomics and Transcriptomics Approaches to Understand Stylosanthes scabra, an Orphan Legume from the Brazilian Caatinga.</title>
        <authorList>
            <person name="Ferreira-Neto J.R.C."/>
            <person name="da Silva M.D."/>
            <person name="Binneck E."/>
            <person name="de Melo N.F."/>
            <person name="da Silva R.H."/>
            <person name="de Melo A.L.T.M."/>
            <person name="Pandolfi V."/>
            <person name="Bustamante F.O."/>
            <person name="Brasileiro-Vidal A.C."/>
            <person name="Benko-Iseppon A.M."/>
        </authorList>
    </citation>
    <scope>NUCLEOTIDE SEQUENCE [LARGE SCALE GENOMIC DNA]</scope>
    <source>
        <tissue evidence="1">Leaves</tissue>
    </source>
</reference>
<evidence type="ECO:0000313" key="2">
    <source>
        <dbReference type="Proteomes" id="UP001341840"/>
    </source>
</evidence>
<name>A0ABU6SLR1_9FABA</name>
<protein>
    <submittedName>
        <fullName evidence="1">Uncharacterized protein</fullName>
    </submittedName>
</protein>
<sequence length="119" mass="12930">MVFFDIEMYHEGYFGHENGVMVYKDGDKTMIGGQDSDFLSVFKAEEKKKNEIPNPLKTFTPFTPLKPILCRALFTNISVPFVATPSSLFFAGKQSPLQPPSVVAAPSNAAPSVAAPSVS</sequence>
<evidence type="ECO:0000313" key="1">
    <source>
        <dbReference type="EMBL" id="MED6136703.1"/>
    </source>
</evidence>
<keyword evidence="2" id="KW-1185">Reference proteome</keyword>
<proteinExistence type="predicted"/>
<dbReference type="Proteomes" id="UP001341840">
    <property type="component" value="Unassembled WGS sequence"/>
</dbReference>
<dbReference type="EMBL" id="JASCZI010060901">
    <property type="protein sequence ID" value="MED6136703.1"/>
    <property type="molecule type" value="Genomic_DNA"/>
</dbReference>
<organism evidence="1 2">
    <name type="scientific">Stylosanthes scabra</name>
    <dbReference type="NCBI Taxonomy" id="79078"/>
    <lineage>
        <taxon>Eukaryota</taxon>
        <taxon>Viridiplantae</taxon>
        <taxon>Streptophyta</taxon>
        <taxon>Embryophyta</taxon>
        <taxon>Tracheophyta</taxon>
        <taxon>Spermatophyta</taxon>
        <taxon>Magnoliopsida</taxon>
        <taxon>eudicotyledons</taxon>
        <taxon>Gunneridae</taxon>
        <taxon>Pentapetalae</taxon>
        <taxon>rosids</taxon>
        <taxon>fabids</taxon>
        <taxon>Fabales</taxon>
        <taxon>Fabaceae</taxon>
        <taxon>Papilionoideae</taxon>
        <taxon>50 kb inversion clade</taxon>
        <taxon>dalbergioids sensu lato</taxon>
        <taxon>Dalbergieae</taxon>
        <taxon>Pterocarpus clade</taxon>
        <taxon>Stylosanthes</taxon>
    </lineage>
</organism>
<gene>
    <name evidence="1" type="ORF">PIB30_058218</name>
</gene>
<comment type="caution">
    <text evidence="1">The sequence shown here is derived from an EMBL/GenBank/DDBJ whole genome shotgun (WGS) entry which is preliminary data.</text>
</comment>